<dbReference type="GO" id="GO:0003681">
    <property type="term" value="F:bent DNA binding"/>
    <property type="evidence" value="ECO:0007669"/>
    <property type="project" value="TreeGrafter"/>
</dbReference>
<name>A0A250KS62_9GAMM</name>
<evidence type="ECO:0000259" key="6">
    <source>
        <dbReference type="SMART" id="SM00528"/>
    </source>
</evidence>
<keyword evidence="4" id="KW-0238">DNA-binding</keyword>
<dbReference type="GO" id="GO:0005829">
    <property type="term" value="C:cytosol"/>
    <property type="evidence" value="ECO:0007669"/>
    <property type="project" value="TreeGrafter"/>
</dbReference>
<dbReference type="Proteomes" id="UP000266313">
    <property type="component" value="Chromosome"/>
</dbReference>
<dbReference type="Pfam" id="PF00816">
    <property type="entry name" value="Histone_HNS"/>
    <property type="match status" value="1"/>
</dbReference>
<dbReference type="InterPro" id="IPR027444">
    <property type="entry name" value="H-NS_C_dom"/>
</dbReference>
<evidence type="ECO:0000256" key="4">
    <source>
        <dbReference type="ARBA" id="ARBA00023125"/>
    </source>
</evidence>
<dbReference type="RefSeq" id="WP_119632756.1">
    <property type="nucleotide sequence ID" value="NZ_AP017928.1"/>
</dbReference>
<dbReference type="GO" id="GO:0032993">
    <property type="term" value="C:protein-DNA complex"/>
    <property type="evidence" value="ECO:0007669"/>
    <property type="project" value="TreeGrafter"/>
</dbReference>
<evidence type="ECO:0000313" key="7">
    <source>
        <dbReference type="EMBL" id="BBA34500.1"/>
    </source>
</evidence>
<sequence length="108" mass="11941">MAKIDLDKLDLDELKTLQKDVARAIDQYEAKKRKEALDAVEALAREKGFSLSELTGAAPAKKGKAPLPPKYRHPENPALTWSGRGRQPAWIKEGLEAGKSLDDYLIGK</sequence>
<dbReference type="PANTHER" id="PTHR38097:SF2">
    <property type="entry name" value="DNA-BINDING PROTEIN STPA"/>
    <property type="match status" value="1"/>
</dbReference>
<gene>
    <name evidence="7" type="ORF">sS8_2549</name>
</gene>
<feature type="domain" description="DNA-binding protein H-NS-like C-terminal" evidence="6">
    <location>
        <begin position="61"/>
        <end position="106"/>
    </location>
</feature>
<keyword evidence="8" id="KW-1185">Reference proteome</keyword>
<reference evidence="7 8" key="1">
    <citation type="submission" date="2016-12" db="EMBL/GenBank/DDBJ databases">
        <title>Genome sequencing of Methylocaldum marinum.</title>
        <authorList>
            <person name="Takeuchi M."/>
            <person name="Kamagata Y."/>
            <person name="Hiraoka S."/>
            <person name="Oshima K."/>
            <person name="Hattori M."/>
            <person name="Iwasaki W."/>
        </authorList>
    </citation>
    <scope>NUCLEOTIDE SEQUENCE [LARGE SCALE GENOMIC DNA]</scope>
    <source>
        <strain evidence="7 8">S8</strain>
    </source>
</reference>
<dbReference type="EMBL" id="AP017928">
    <property type="protein sequence ID" value="BBA34500.1"/>
    <property type="molecule type" value="Genomic_DNA"/>
</dbReference>
<dbReference type="SUPFAM" id="SSF81273">
    <property type="entry name" value="H-NS histone-like proteins"/>
    <property type="match status" value="1"/>
</dbReference>
<evidence type="ECO:0000256" key="1">
    <source>
        <dbReference type="ARBA" id="ARBA00004453"/>
    </source>
</evidence>
<evidence type="ECO:0000256" key="3">
    <source>
        <dbReference type="ARBA" id="ARBA00022490"/>
    </source>
</evidence>
<dbReference type="AlphaFoldDB" id="A0A250KS62"/>
<accession>A0A250KS62</accession>
<dbReference type="GO" id="GO:0001217">
    <property type="term" value="F:DNA-binding transcription repressor activity"/>
    <property type="evidence" value="ECO:0007669"/>
    <property type="project" value="TreeGrafter"/>
</dbReference>
<dbReference type="GO" id="GO:0000976">
    <property type="term" value="F:transcription cis-regulatory region binding"/>
    <property type="evidence" value="ECO:0007669"/>
    <property type="project" value="TreeGrafter"/>
</dbReference>
<proteinExistence type="inferred from homology"/>
<dbReference type="KEGG" id="mmai:sS8_2549"/>
<keyword evidence="3" id="KW-0963">Cytoplasm</keyword>
<dbReference type="PANTHER" id="PTHR38097">
    <property type="match status" value="1"/>
</dbReference>
<dbReference type="GO" id="GO:0003680">
    <property type="term" value="F:minor groove of adenine-thymine-rich DNA binding"/>
    <property type="evidence" value="ECO:0007669"/>
    <property type="project" value="TreeGrafter"/>
</dbReference>
<dbReference type="Gene3D" id="4.10.430.10">
    <property type="entry name" value="Histone-like protein H-NS, C-terminal domain"/>
    <property type="match status" value="1"/>
</dbReference>
<feature type="region of interest" description="Disordered" evidence="5">
    <location>
        <begin position="54"/>
        <end position="84"/>
    </location>
</feature>
<comment type="subcellular location">
    <subcellularLocation>
        <location evidence="1">Cytoplasm</location>
        <location evidence="1">Nucleoid</location>
    </subcellularLocation>
</comment>
<dbReference type="GO" id="GO:0009295">
    <property type="term" value="C:nucleoid"/>
    <property type="evidence" value="ECO:0007669"/>
    <property type="project" value="UniProtKB-SubCell"/>
</dbReference>
<protein>
    <submittedName>
        <fullName evidence="7">Histone-like protein of HNS family protein</fullName>
    </submittedName>
</protein>
<organism evidence="7 8">
    <name type="scientific">Methylocaldum marinum</name>
    <dbReference type="NCBI Taxonomy" id="1432792"/>
    <lineage>
        <taxon>Bacteria</taxon>
        <taxon>Pseudomonadati</taxon>
        <taxon>Pseudomonadota</taxon>
        <taxon>Gammaproteobacteria</taxon>
        <taxon>Methylococcales</taxon>
        <taxon>Methylococcaceae</taxon>
        <taxon>Methylocaldum</taxon>
    </lineage>
</organism>
<evidence type="ECO:0000256" key="5">
    <source>
        <dbReference type="SAM" id="MobiDB-lite"/>
    </source>
</evidence>
<dbReference type="OrthoDB" id="5297879at2"/>
<evidence type="ECO:0000256" key="2">
    <source>
        <dbReference type="ARBA" id="ARBA00010610"/>
    </source>
</evidence>
<dbReference type="InterPro" id="IPR037150">
    <property type="entry name" value="H-NS_C_dom_sf"/>
</dbReference>
<dbReference type="SMART" id="SM00528">
    <property type="entry name" value="HNS"/>
    <property type="match status" value="1"/>
</dbReference>
<comment type="similarity">
    <text evidence="2">Belongs to the histone-like protein H-NS family.</text>
</comment>
<evidence type="ECO:0000313" key="8">
    <source>
        <dbReference type="Proteomes" id="UP000266313"/>
    </source>
</evidence>